<dbReference type="OrthoDB" id="31006at2157"/>
<dbReference type="EnsemblBacteria" id="ABL79210">
    <property type="protein sequence ID" value="ABL79210"/>
    <property type="gene ID" value="Tpen_1815"/>
</dbReference>
<feature type="domain" description="CBS" evidence="3">
    <location>
        <begin position="71"/>
        <end position="127"/>
    </location>
</feature>
<dbReference type="InterPro" id="IPR000644">
    <property type="entry name" value="CBS_dom"/>
</dbReference>
<dbReference type="KEGG" id="tpe:Tpen_1815"/>
<dbReference type="STRING" id="368408.Tpen_1815"/>
<evidence type="ECO:0000256" key="2">
    <source>
        <dbReference type="PROSITE-ProRule" id="PRU00703"/>
    </source>
</evidence>
<dbReference type="PANTHER" id="PTHR43080:SF26">
    <property type="entry name" value="REGULATORY PROTEIN"/>
    <property type="match status" value="1"/>
</dbReference>
<dbReference type="Proteomes" id="UP000000641">
    <property type="component" value="Chromosome"/>
</dbReference>
<dbReference type="PANTHER" id="PTHR43080">
    <property type="entry name" value="CBS DOMAIN-CONTAINING PROTEIN CBSX3, MITOCHONDRIAL"/>
    <property type="match status" value="1"/>
</dbReference>
<gene>
    <name evidence="4" type="ordered locus">Tpen_1815</name>
</gene>
<dbReference type="EMBL" id="CP000505">
    <property type="protein sequence ID" value="ABL79210.1"/>
    <property type="molecule type" value="Genomic_DNA"/>
</dbReference>
<name>A1S180_THEPD</name>
<dbReference type="InterPro" id="IPR046342">
    <property type="entry name" value="CBS_dom_sf"/>
</dbReference>
<dbReference type="AlphaFoldDB" id="A1S180"/>
<dbReference type="InterPro" id="IPR051257">
    <property type="entry name" value="Diverse_CBS-Domain"/>
</dbReference>
<keyword evidence="1 2" id="KW-0129">CBS domain</keyword>
<evidence type="ECO:0000259" key="3">
    <source>
        <dbReference type="PROSITE" id="PS51371"/>
    </source>
</evidence>
<organism evidence="4 5">
    <name type="scientific">Thermofilum pendens (strain DSM 2475 / Hrk 5)</name>
    <dbReference type="NCBI Taxonomy" id="368408"/>
    <lineage>
        <taxon>Archaea</taxon>
        <taxon>Thermoproteota</taxon>
        <taxon>Thermoprotei</taxon>
        <taxon>Thermofilales</taxon>
        <taxon>Thermofilaceae</taxon>
        <taxon>Thermofilum</taxon>
    </lineage>
</organism>
<dbReference type="SUPFAM" id="SSF54631">
    <property type="entry name" value="CBS-domain pair"/>
    <property type="match status" value="2"/>
</dbReference>
<evidence type="ECO:0000313" key="5">
    <source>
        <dbReference type="Proteomes" id="UP000000641"/>
    </source>
</evidence>
<evidence type="ECO:0000256" key="1">
    <source>
        <dbReference type="ARBA" id="ARBA00023122"/>
    </source>
</evidence>
<dbReference type="CDD" id="cd02205">
    <property type="entry name" value="CBS_pair_SF"/>
    <property type="match status" value="1"/>
</dbReference>
<protein>
    <submittedName>
        <fullName evidence="4">Signal-transduction protein with CBS domains</fullName>
    </submittedName>
</protein>
<keyword evidence="5" id="KW-1185">Reference proteome</keyword>
<dbReference type="SMART" id="SM00116">
    <property type="entry name" value="CBS"/>
    <property type="match status" value="3"/>
</dbReference>
<dbReference type="GeneID" id="4602052"/>
<dbReference type="eggNOG" id="arCOG00601">
    <property type="taxonomic scope" value="Archaea"/>
</dbReference>
<dbReference type="Pfam" id="PF00571">
    <property type="entry name" value="CBS"/>
    <property type="match status" value="3"/>
</dbReference>
<proteinExistence type="predicted"/>
<sequence>MSFTGPPSQGVFTKIDPLGLNDTVSVAAERMWRFELPAVPVVDGEGRYAGIVSIFSLLRTRYQAGTKLGSVLEKAPVVEPSLPLTEVARMLVKTGQPGLAVVEGGRVVGIVSARRLLAGMGLSSRVTARHIAYRLDPLAPSDPLEKARKLIVDLGLRLVPVAEDGKAVGVVRVYDLVNFVYNTPLRRERLGEVKGETSYFLEQPVAKIATANFRTVHVDGYPSVEDIAEGSVVVDSSGKVYGIISPYLLLRRLLPAIEEAKVPLRVEGVDELDFIQRNLIYRKSLDIASEVSRRARLLEMSVVLKSREKSGNRRRYDAIVSIKLDVDSYSARSSGWDAVETVYEALDSAYKVFSKSKEKKREKRISLARLRKILE</sequence>
<feature type="domain" description="CBS" evidence="3">
    <location>
        <begin position="11"/>
        <end position="68"/>
    </location>
</feature>
<dbReference type="PROSITE" id="PS51371">
    <property type="entry name" value="CBS"/>
    <property type="match status" value="2"/>
</dbReference>
<accession>A1S180</accession>
<reference evidence="5" key="1">
    <citation type="journal article" date="2008" name="J. Bacteriol.">
        <title>Genome sequence of Thermofilum pendens reveals an exceptional loss of biosynthetic pathways without genome reduction.</title>
        <authorList>
            <person name="Anderson I."/>
            <person name="Rodriguez J."/>
            <person name="Susanti D."/>
            <person name="Porat I."/>
            <person name="Reich C."/>
            <person name="Ulrich L.E."/>
            <person name="Elkins J.G."/>
            <person name="Mavromatis K."/>
            <person name="Lykidis A."/>
            <person name="Kim E."/>
            <person name="Thompson L.S."/>
            <person name="Nolan M."/>
            <person name="Land M."/>
            <person name="Copeland A."/>
            <person name="Lapidus A."/>
            <person name="Lucas S."/>
            <person name="Detter C."/>
            <person name="Zhulin I.B."/>
            <person name="Olsen G.J."/>
            <person name="Whitman W."/>
            <person name="Mukhopadhyay B."/>
            <person name="Bristow J."/>
            <person name="Kyrpides N."/>
        </authorList>
    </citation>
    <scope>NUCLEOTIDE SEQUENCE [LARGE SCALE GENOMIC DNA]</scope>
    <source>
        <strain evidence="5">DSM 2475 / Hrk 5</strain>
    </source>
</reference>
<evidence type="ECO:0000313" key="4">
    <source>
        <dbReference type="EMBL" id="ABL79210.1"/>
    </source>
</evidence>
<dbReference type="Gene3D" id="3.10.580.10">
    <property type="entry name" value="CBS-domain"/>
    <property type="match status" value="2"/>
</dbReference>
<dbReference type="RefSeq" id="WP_011753475.1">
    <property type="nucleotide sequence ID" value="NC_008698.1"/>
</dbReference>
<dbReference type="HOGENOM" id="CLU_734919_0_0_2"/>